<gene>
    <name evidence="1" type="ORF">AVEN_43351_1</name>
</gene>
<dbReference type="EMBL" id="BGPR01000911">
    <property type="protein sequence ID" value="GBM39958.1"/>
    <property type="molecule type" value="Genomic_DNA"/>
</dbReference>
<dbReference type="AlphaFoldDB" id="A0A4Y2FGZ3"/>
<proteinExistence type="predicted"/>
<dbReference type="Proteomes" id="UP000499080">
    <property type="component" value="Unassembled WGS sequence"/>
</dbReference>
<accession>A0A4Y2FGZ3</accession>
<organism evidence="1 2">
    <name type="scientific">Araneus ventricosus</name>
    <name type="common">Orbweaver spider</name>
    <name type="synonym">Epeira ventricosa</name>
    <dbReference type="NCBI Taxonomy" id="182803"/>
    <lineage>
        <taxon>Eukaryota</taxon>
        <taxon>Metazoa</taxon>
        <taxon>Ecdysozoa</taxon>
        <taxon>Arthropoda</taxon>
        <taxon>Chelicerata</taxon>
        <taxon>Arachnida</taxon>
        <taxon>Araneae</taxon>
        <taxon>Araneomorphae</taxon>
        <taxon>Entelegynae</taxon>
        <taxon>Araneoidea</taxon>
        <taxon>Araneidae</taxon>
        <taxon>Araneus</taxon>
    </lineage>
</organism>
<name>A0A4Y2FGZ3_ARAVE</name>
<comment type="caution">
    <text evidence="1">The sequence shown here is derived from an EMBL/GenBank/DDBJ whole genome shotgun (WGS) entry which is preliminary data.</text>
</comment>
<evidence type="ECO:0000313" key="2">
    <source>
        <dbReference type="Proteomes" id="UP000499080"/>
    </source>
</evidence>
<sequence length="92" mass="10416">MKCSRWTFSQITLFPHSNFSLQQACSSLATSLTRQDRKFTRLPQVNANEEVTTRGTCSKLVASNSLKTIAKTEYADERWIRAPDNSLPHLSP</sequence>
<keyword evidence="2" id="KW-1185">Reference proteome</keyword>
<evidence type="ECO:0000313" key="1">
    <source>
        <dbReference type="EMBL" id="GBM39958.1"/>
    </source>
</evidence>
<reference evidence="1 2" key="1">
    <citation type="journal article" date="2019" name="Sci. Rep.">
        <title>Orb-weaving spider Araneus ventricosus genome elucidates the spidroin gene catalogue.</title>
        <authorList>
            <person name="Kono N."/>
            <person name="Nakamura H."/>
            <person name="Ohtoshi R."/>
            <person name="Moran D.A.P."/>
            <person name="Shinohara A."/>
            <person name="Yoshida Y."/>
            <person name="Fujiwara M."/>
            <person name="Mori M."/>
            <person name="Tomita M."/>
            <person name="Arakawa K."/>
        </authorList>
    </citation>
    <scope>NUCLEOTIDE SEQUENCE [LARGE SCALE GENOMIC DNA]</scope>
</reference>
<protein>
    <submittedName>
        <fullName evidence="1">Uncharacterized protein</fullName>
    </submittedName>
</protein>